<accession>A0A1G7F8T6</accession>
<evidence type="ECO:0000313" key="3">
    <source>
        <dbReference type="Proteomes" id="UP000199245"/>
    </source>
</evidence>
<dbReference type="RefSeq" id="WP_092087281.1">
    <property type="nucleotide sequence ID" value="NZ_FMZW01000033.1"/>
</dbReference>
<feature type="compositionally biased region" description="Basic and acidic residues" evidence="1">
    <location>
        <begin position="65"/>
        <end position="74"/>
    </location>
</feature>
<feature type="region of interest" description="Disordered" evidence="1">
    <location>
        <begin position="52"/>
        <end position="74"/>
    </location>
</feature>
<name>A0A1G7F8T6_9BRAD</name>
<dbReference type="Proteomes" id="UP000199245">
    <property type="component" value="Unassembled WGS sequence"/>
</dbReference>
<evidence type="ECO:0000313" key="2">
    <source>
        <dbReference type="EMBL" id="SDE72317.1"/>
    </source>
</evidence>
<dbReference type="EMBL" id="FMZW01000033">
    <property type="protein sequence ID" value="SDE72317.1"/>
    <property type="molecule type" value="Genomic_DNA"/>
</dbReference>
<evidence type="ECO:0000256" key="1">
    <source>
        <dbReference type="SAM" id="MobiDB-lite"/>
    </source>
</evidence>
<proteinExistence type="predicted"/>
<protein>
    <submittedName>
        <fullName evidence="2">Uncharacterized protein</fullName>
    </submittedName>
</protein>
<sequence>MDEKKIEEIVSEIVRGADPEKISAYRRASYDDRKWIDARVVEIRRRRAALEAQEQDELRNRRKRDREDPPQPKF</sequence>
<organism evidence="2 3">
    <name type="scientific">Bradyrhizobium brasilense</name>
    <dbReference type="NCBI Taxonomy" id="1419277"/>
    <lineage>
        <taxon>Bacteria</taxon>
        <taxon>Pseudomonadati</taxon>
        <taxon>Pseudomonadota</taxon>
        <taxon>Alphaproteobacteria</taxon>
        <taxon>Hyphomicrobiales</taxon>
        <taxon>Nitrobacteraceae</taxon>
        <taxon>Bradyrhizobium</taxon>
    </lineage>
</organism>
<gene>
    <name evidence="2" type="ORF">SAMN05216337_103328</name>
</gene>
<dbReference type="AlphaFoldDB" id="A0A1G7F8T6"/>
<reference evidence="2 3" key="1">
    <citation type="submission" date="2016-10" db="EMBL/GenBank/DDBJ databases">
        <authorList>
            <person name="de Groot N.N."/>
        </authorList>
    </citation>
    <scope>NUCLEOTIDE SEQUENCE [LARGE SCALE GENOMIC DNA]</scope>
    <source>
        <strain evidence="2 3">R5</strain>
    </source>
</reference>